<feature type="compositionally biased region" description="Basic and acidic residues" evidence="1">
    <location>
        <begin position="598"/>
        <end position="610"/>
    </location>
</feature>
<gene>
    <name evidence="2" type="ORF">TGAMA5MH_05258</name>
</gene>
<dbReference type="AlphaFoldDB" id="A0A2K0TAH8"/>
<reference evidence="2 3" key="1">
    <citation type="submission" date="2017-02" db="EMBL/GenBank/DDBJ databases">
        <title>Genomes of Trichoderma spp. with biocontrol activity.</title>
        <authorList>
            <person name="Gardiner D."/>
            <person name="Kazan K."/>
            <person name="Vos C."/>
            <person name="Harvey P."/>
        </authorList>
    </citation>
    <scope>NUCLEOTIDE SEQUENCE [LARGE SCALE GENOMIC DNA]</scope>
    <source>
        <strain evidence="2 3">A5MH</strain>
    </source>
</reference>
<feature type="compositionally biased region" description="Polar residues" evidence="1">
    <location>
        <begin position="10"/>
        <end position="21"/>
    </location>
</feature>
<feature type="compositionally biased region" description="Polar residues" evidence="1">
    <location>
        <begin position="138"/>
        <end position="149"/>
    </location>
</feature>
<feature type="compositionally biased region" description="Basic and acidic residues" evidence="1">
    <location>
        <begin position="619"/>
        <end position="628"/>
    </location>
</feature>
<evidence type="ECO:0000313" key="2">
    <source>
        <dbReference type="EMBL" id="PNP42517.1"/>
    </source>
</evidence>
<feature type="compositionally biased region" description="Basic and acidic residues" evidence="1">
    <location>
        <begin position="275"/>
        <end position="291"/>
    </location>
</feature>
<comment type="caution">
    <text evidence="2">The sequence shown here is derived from an EMBL/GenBank/DDBJ whole genome shotgun (WGS) entry which is preliminary data.</text>
</comment>
<proteinExistence type="predicted"/>
<feature type="compositionally biased region" description="Basic and acidic residues" evidence="1">
    <location>
        <begin position="167"/>
        <end position="179"/>
    </location>
</feature>
<feature type="region of interest" description="Disordered" evidence="1">
    <location>
        <begin position="253"/>
        <end position="394"/>
    </location>
</feature>
<organism evidence="2 3">
    <name type="scientific">Trichoderma gamsii</name>
    <dbReference type="NCBI Taxonomy" id="398673"/>
    <lineage>
        <taxon>Eukaryota</taxon>
        <taxon>Fungi</taxon>
        <taxon>Dikarya</taxon>
        <taxon>Ascomycota</taxon>
        <taxon>Pezizomycotina</taxon>
        <taxon>Sordariomycetes</taxon>
        <taxon>Hypocreomycetidae</taxon>
        <taxon>Hypocreales</taxon>
        <taxon>Hypocreaceae</taxon>
        <taxon>Trichoderma</taxon>
    </lineage>
</organism>
<feature type="compositionally biased region" description="Basic and acidic residues" evidence="1">
    <location>
        <begin position="253"/>
        <end position="263"/>
    </location>
</feature>
<evidence type="ECO:0000256" key="1">
    <source>
        <dbReference type="SAM" id="MobiDB-lite"/>
    </source>
</evidence>
<feature type="region of interest" description="Disordered" evidence="1">
    <location>
        <begin position="598"/>
        <end position="647"/>
    </location>
</feature>
<dbReference type="EMBL" id="MTYH01000050">
    <property type="protein sequence ID" value="PNP42517.1"/>
    <property type="molecule type" value="Genomic_DNA"/>
</dbReference>
<accession>A0A2K0TAH8</accession>
<sequence>MTRHKHRGSTNRSTTYHQGQSCIPAVPAPVGSDECLSSRADFIPSWLNHMQNNPPRDVLQPKSPLDSSNLSWHPNGLTTVRIQPNSDTRLYESSDLFIQNSPEQLPLSDPTYYHQDRQPAPDSDHGQNLHDGERHSHTLQPASTTSENLLTKKHVFEKQPRRKTRRDRYDTMKSKEERVRKKNREKSSTRVSKKGRVRSSREVMANFSSSAIANPGEKITLEQKFTPGLFVNGRSSASLGDLAFNDIPLNHEYVEKREKEHPPTLESKQRKKRDPRPDETKSFTDALKRLIADYPPPESASRPTSTVVSSVTCMRRSDRDNNERPLQRDSHTPRSHTPRSLSIRSHPTAVNSSRSLIQKTQGRRTIEQDFTAVRSREDHTPNGRDTTGFPKYQDKGVMVSPWMHQRARENVSLDMTSGDQPLRRRRAESFNSRADIHMPNTIFEIPNPEVREGVAEEVGVNAKGIEDLTYPHDRMPPTSCFYSTSGPHPPNAMFPPFVNDLSPFDRLDASKVIGMQHRDAYSIDWPANSTTLQPQQEAFLAANTLSQRISQIVDNIPGETLKEYIARMEREILGADEPSAGHNDKVLLPAEADIFDTRIRPSKPLREIGHHNRSPQQDGPHDSVDPFPRHYSRRPYPEENPNESEPAFVWQPNHMMWR</sequence>
<feature type="region of interest" description="Disordered" evidence="1">
    <location>
        <begin position="1"/>
        <end position="22"/>
    </location>
</feature>
<feature type="compositionally biased region" description="Polar residues" evidence="1">
    <location>
        <begin position="338"/>
        <end position="360"/>
    </location>
</feature>
<dbReference type="OrthoDB" id="2537141at2759"/>
<protein>
    <submittedName>
        <fullName evidence="2">Uncharacterized protein</fullName>
    </submittedName>
</protein>
<feature type="region of interest" description="Disordered" evidence="1">
    <location>
        <begin position="101"/>
        <end position="201"/>
    </location>
</feature>
<feature type="compositionally biased region" description="Basic and acidic residues" evidence="1">
    <location>
        <begin position="114"/>
        <end position="136"/>
    </location>
</feature>
<feature type="region of interest" description="Disordered" evidence="1">
    <location>
        <begin position="53"/>
        <end position="78"/>
    </location>
</feature>
<evidence type="ECO:0000313" key="3">
    <source>
        <dbReference type="Proteomes" id="UP000236546"/>
    </source>
</evidence>
<feature type="compositionally biased region" description="Basic and acidic residues" evidence="1">
    <location>
        <begin position="315"/>
        <end position="332"/>
    </location>
</feature>
<name>A0A2K0TAH8_9HYPO</name>
<feature type="compositionally biased region" description="Polar residues" evidence="1">
    <location>
        <begin position="65"/>
        <end position="78"/>
    </location>
</feature>
<dbReference type="Proteomes" id="UP000236546">
    <property type="component" value="Unassembled WGS sequence"/>
</dbReference>